<sequence length="111" mass="12516">MNGRKSPRVAFGLQAATVALKAKAGVLTGRDQIVLVEAMFDWVDDDPFARDAVRDFFAAVRIDAARAGDRLLSWLDNWLPEMDFRRPEGVLRGIEAERIHDWCARKDCGLE</sequence>
<gene>
    <name evidence="1" type="ORF">Ga0080574_TMP911</name>
</gene>
<proteinExistence type="predicted"/>
<evidence type="ECO:0000313" key="2">
    <source>
        <dbReference type="Proteomes" id="UP000187059"/>
    </source>
</evidence>
<dbReference type="STRING" id="1250539.Ga0080574_TMP911"/>
<dbReference type="Proteomes" id="UP000187059">
    <property type="component" value="Chromosome"/>
</dbReference>
<organism evidence="1 2">
    <name type="scientific">Salipiger abyssi</name>
    <dbReference type="NCBI Taxonomy" id="1250539"/>
    <lineage>
        <taxon>Bacteria</taxon>
        <taxon>Pseudomonadati</taxon>
        <taxon>Pseudomonadota</taxon>
        <taxon>Alphaproteobacteria</taxon>
        <taxon>Rhodobacterales</taxon>
        <taxon>Roseobacteraceae</taxon>
        <taxon>Salipiger</taxon>
    </lineage>
</organism>
<protein>
    <submittedName>
        <fullName evidence="1">Uncharacterized protein</fullName>
    </submittedName>
</protein>
<dbReference type="KEGG" id="paby:Ga0080574_TMP911"/>
<keyword evidence="2" id="KW-1185">Reference proteome</keyword>
<evidence type="ECO:0000313" key="1">
    <source>
        <dbReference type="EMBL" id="APZ51245.1"/>
    </source>
</evidence>
<dbReference type="RefSeq" id="WP_076695604.1">
    <property type="nucleotide sequence ID" value="NZ_CP015093.1"/>
</dbReference>
<dbReference type="AlphaFoldDB" id="A0A1P8UPE8"/>
<reference evidence="1 2" key="1">
    <citation type="submission" date="2016-04" db="EMBL/GenBank/DDBJ databases">
        <title>Deep-sea bacteria in the southern Pacific.</title>
        <authorList>
            <person name="Tang K."/>
        </authorList>
    </citation>
    <scope>NUCLEOTIDE SEQUENCE [LARGE SCALE GENOMIC DNA]</scope>
    <source>
        <strain evidence="1 2">JLT2014</strain>
    </source>
</reference>
<dbReference type="EMBL" id="CP015093">
    <property type="protein sequence ID" value="APZ51245.1"/>
    <property type="molecule type" value="Genomic_DNA"/>
</dbReference>
<name>A0A1P8UPE8_9RHOB</name>
<accession>A0A1P8UPE8</accession>
<dbReference type="OrthoDB" id="7882582at2"/>